<dbReference type="InterPro" id="IPR032466">
    <property type="entry name" value="Metal_Hydrolase"/>
</dbReference>
<evidence type="ECO:0000259" key="2">
    <source>
        <dbReference type="Pfam" id="PF04909"/>
    </source>
</evidence>
<dbReference type="PANTHER" id="PTHR43569:SF2">
    <property type="entry name" value="AMIDOHYDROLASE-RELATED DOMAIN-CONTAINING PROTEIN"/>
    <property type="match status" value="1"/>
</dbReference>
<feature type="domain" description="Amidohydrolase-related" evidence="2">
    <location>
        <begin position="3"/>
        <end position="278"/>
    </location>
</feature>
<proteinExistence type="inferred from homology"/>
<dbReference type="InterPro" id="IPR006680">
    <property type="entry name" value="Amidohydro-rel"/>
</dbReference>
<protein>
    <submittedName>
        <fullName evidence="3">Amidohydrolase</fullName>
    </submittedName>
</protein>
<dbReference type="Gene3D" id="3.20.20.140">
    <property type="entry name" value="Metal-dependent hydrolases"/>
    <property type="match status" value="1"/>
</dbReference>
<accession>A0A918PZA3</accession>
<reference evidence="3" key="2">
    <citation type="submission" date="2020-09" db="EMBL/GenBank/DDBJ databases">
        <authorList>
            <person name="Sun Q."/>
            <person name="Kim S."/>
        </authorList>
    </citation>
    <scope>NUCLEOTIDE SEQUENCE</scope>
    <source>
        <strain evidence="3">KCTC 32296</strain>
    </source>
</reference>
<dbReference type="AlphaFoldDB" id="A0A918PZA3"/>
<evidence type="ECO:0000313" key="4">
    <source>
        <dbReference type="Proteomes" id="UP000662572"/>
    </source>
</evidence>
<gene>
    <name evidence="3" type="ORF">GCM10011273_12430</name>
</gene>
<organism evidence="3 4">
    <name type="scientific">Asticcacaulis endophyticus</name>
    <dbReference type="NCBI Taxonomy" id="1395890"/>
    <lineage>
        <taxon>Bacteria</taxon>
        <taxon>Pseudomonadati</taxon>
        <taxon>Pseudomonadota</taxon>
        <taxon>Alphaproteobacteria</taxon>
        <taxon>Caulobacterales</taxon>
        <taxon>Caulobacteraceae</taxon>
        <taxon>Asticcacaulis</taxon>
    </lineage>
</organism>
<name>A0A918PZA3_9CAUL</name>
<dbReference type="RefSeq" id="WP_189485515.1">
    <property type="nucleotide sequence ID" value="NZ_BMZB01000001.1"/>
</dbReference>
<reference evidence="3" key="1">
    <citation type="journal article" date="2014" name="Int. J. Syst. Evol. Microbiol.">
        <title>Complete genome sequence of Corynebacterium casei LMG S-19264T (=DSM 44701T), isolated from a smear-ripened cheese.</title>
        <authorList>
            <consortium name="US DOE Joint Genome Institute (JGI-PGF)"/>
            <person name="Walter F."/>
            <person name="Albersmeier A."/>
            <person name="Kalinowski J."/>
            <person name="Ruckert C."/>
        </authorList>
    </citation>
    <scope>NUCLEOTIDE SEQUENCE</scope>
    <source>
        <strain evidence="3">KCTC 32296</strain>
    </source>
</reference>
<dbReference type="Pfam" id="PF04909">
    <property type="entry name" value="Amidohydro_2"/>
    <property type="match status" value="1"/>
</dbReference>
<keyword evidence="4" id="KW-1185">Reference proteome</keyword>
<dbReference type="SUPFAM" id="SSF51556">
    <property type="entry name" value="Metallo-dependent hydrolases"/>
    <property type="match status" value="1"/>
</dbReference>
<comment type="similarity">
    <text evidence="1">Belongs to the metallo-dependent hydrolases superfamily.</text>
</comment>
<evidence type="ECO:0000313" key="3">
    <source>
        <dbReference type="EMBL" id="GGZ28173.1"/>
    </source>
</evidence>
<sequence length="287" mass="32143">MVIDAHHHFWQIGRNGHEWPTSGLGPIYRDFGLDDLRSEAVGVSLSGTIVVQSQAHDADTDWLLEVAANDNLILGVVGWADMLAGGAADRIAHLAQQPKLKGVRPMLQSLADDDWINQPVVAPALEALTQHDLSFDALIFARHLPAIDRLAKTYPGLRIVIDHGAKPPIARRHSHPEETRHWRELITAIARNPNVHAKLSGLVTEMMPGQPIDDLWPYADHLLEQFGPDRLMWGSDWPVVNLCQSYRSWFDQVHNHLRAMPTHSTDKIFSTNAKTFYKIKSETGVTL</sequence>
<dbReference type="Proteomes" id="UP000662572">
    <property type="component" value="Unassembled WGS sequence"/>
</dbReference>
<dbReference type="EMBL" id="BMZB01000001">
    <property type="protein sequence ID" value="GGZ28173.1"/>
    <property type="molecule type" value="Genomic_DNA"/>
</dbReference>
<evidence type="ECO:0000256" key="1">
    <source>
        <dbReference type="ARBA" id="ARBA00038310"/>
    </source>
</evidence>
<dbReference type="GO" id="GO:0016787">
    <property type="term" value="F:hydrolase activity"/>
    <property type="evidence" value="ECO:0007669"/>
    <property type="project" value="InterPro"/>
</dbReference>
<comment type="caution">
    <text evidence="3">The sequence shown here is derived from an EMBL/GenBank/DDBJ whole genome shotgun (WGS) entry which is preliminary data.</text>
</comment>
<dbReference type="PANTHER" id="PTHR43569">
    <property type="entry name" value="AMIDOHYDROLASE"/>
    <property type="match status" value="1"/>
</dbReference>
<dbReference type="InterPro" id="IPR052350">
    <property type="entry name" value="Metallo-dep_Lactonases"/>
</dbReference>